<protein>
    <submittedName>
        <fullName evidence="1">Uncharacterized protein</fullName>
    </submittedName>
</protein>
<accession>A0A5E4BNB7</accession>
<dbReference type="Proteomes" id="UP000335636">
    <property type="component" value="Unassembled WGS sequence"/>
</dbReference>
<comment type="caution">
    <text evidence="1">The sequence shown here is derived from an EMBL/GenBank/DDBJ whole genome shotgun (WGS) entry which is preliminary data.</text>
</comment>
<gene>
    <name evidence="1" type="ORF">MONAX_5E006881</name>
</gene>
<name>A0A5E4BNB7_MARMO</name>
<keyword evidence="2" id="KW-1185">Reference proteome</keyword>
<sequence>MLCVASVKNSRMFYGEIYPEGWIFYLHLPWKHRKWSEFSIGPRNGKSNPFYFCQLVARGRHDTNLNGQTRAQVGRETKLCSAVPTQKVQGLAFISKSLMSLRLAPTLTQGLVRAGPSWSPE</sequence>
<proteinExistence type="predicted"/>
<dbReference type="AlphaFoldDB" id="A0A5E4BNB7"/>
<dbReference type="EMBL" id="CABDUW010000542">
    <property type="protein sequence ID" value="VTJ71163.1"/>
    <property type="molecule type" value="Genomic_DNA"/>
</dbReference>
<evidence type="ECO:0000313" key="2">
    <source>
        <dbReference type="Proteomes" id="UP000335636"/>
    </source>
</evidence>
<reference evidence="1" key="1">
    <citation type="submission" date="2019-04" db="EMBL/GenBank/DDBJ databases">
        <authorList>
            <person name="Alioto T."/>
            <person name="Alioto T."/>
        </authorList>
    </citation>
    <scope>NUCLEOTIDE SEQUENCE [LARGE SCALE GENOMIC DNA]</scope>
</reference>
<organism evidence="1 2">
    <name type="scientific">Marmota monax</name>
    <name type="common">Woodchuck</name>
    <dbReference type="NCBI Taxonomy" id="9995"/>
    <lineage>
        <taxon>Eukaryota</taxon>
        <taxon>Metazoa</taxon>
        <taxon>Chordata</taxon>
        <taxon>Craniata</taxon>
        <taxon>Vertebrata</taxon>
        <taxon>Euteleostomi</taxon>
        <taxon>Mammalia</taxon>
        <taxon>Eutheria</taxon>
        <taxon>Euarchontoglires</taxon>
        <taxon>Glires</taxon>
        <taxon>Rodentia</taxon>
        <taxon>Sciuromorpha</taxon>
        <taxon>Sciuridae</taxon>
        <taxon>Xerinae</taxon>
        <taxon>Marmotini</taxon>
        <taxon>Marmota</taxon>
    </lineage>
</organism>
<evidence type="ECO:0000313" key="1">
    <source>
        <dbReference type="EMBL" id="VTJ71163.1"/>
    </source>
</evidence>